<accession>A0A9N8WM00</accession>
<dbReference type="Proteomes" id="UP000789405">
    <property type="component" value="Unassembled WGS sequence"/>
</dbReference>
<name>A0A9N8WM00_9GLOM</name>
<comment type="caution">
    <text evidence="1">The sequence shown here is derived from an EMBL/GenBank/DDBJ whole genome shotgun (WGS) entry which is preliminary data.</text>
</comment>
<protein>
    <submittedName>
        <fullName evidence="1">6847_t:CDS:1</fullName>
    </submittedName>
</protein>
<organism evidence="1 2">
    <name type="scientific">Dentiscutata erythropus</name>
    <dbReference type="NCBI Taxonomy" id="1348616"/>
    <lineage>
        <taxon>Eukaryota</taxon>
        <taxon>Fungi</taxon>
        <taxon>Fungi incertae sedis</taxon>
        <taxon>Mucoromycota</taxon>
        <taxon>Glomeromycotina</taxon>
        <taxon>Glomeromycetes</taxon>
        <taxon>Diversisporales</taxon>
        <taxon>Gigasporaceae</taxon>
        <taxon>Dentiscutata</taxon>
    </lineage>
</organism>
<dbReference type="EMBL" id="CAJVPY010000766">
    <property type="protein sequence ID" value="CAG8491172.1"/>
    <property type="molecule type" value="Genomic_DNA"/>
</dbReference>
<reference evidence="1" key="1">
    <citation type="submission" date="2021-06" db="EMBL/GenBank/DDBJ databases">
        <authorList>
            <person name="Kallberg Y."/>
            <person name="Tangrot J."/>
            <person name="Rosling A."/>
        </authorList>
    </citation>
    <scope>NUCLEOTIDE SEQUENCE</scope>
    <source>
        <strain evidence="1">MA453B</strain>
    </source>
</reference>
<proteinExistence type="predicted"/>
<gene>
    <name evidence="1" type="ORF">DERYTH_LOCUS2420</name>
</gene>
<evidence type="ECO:0000313" key="2">
    <source>
        <dbReference type="Proteomes" id="UP000789405"/>
    </source>
</evidence>
<keyword evidence="2" id="KW-1185">Reference proteome</keyword>
<sequence>MPILNSATSHLLLGPHICLLKTQTEFQYLTAATMNSNSNSASLKKSSRKYSLN</sequence>
<dbReference type="AlphaFoldDB" id="A0A9N8WM00"/>
<evidence type="ECO:0000313" key="1">
    <source>
        <dbReference type="EMBL" id="CAG8491172.1"/>
    </source>
</evidence>